<keyword evidence="1" id="KW-1133">Transmembrane helix</keyword>
<dbReference type="EMBL" id="UAUF01000002">
    <property type="protein sequence ID" value="SPZ00334.1"/>
    <property type="molecule type" value="Genomic_DNA"/>
</dbReference>
<accession>A0A2X2BYZ6</accession>
<organism evidence="3 4">
    <name type="scientific">Pseudomonas luteola</name>
    <dbReference type="NCBI Taxonomy" id="47886"/>
    <lineage>
        <taxon>Bacteria</taxon>
        <taxon>Pseudomonadati</taxon>
        <taxon>Pseudomonadota</taxon>
        <taxon>Gammaproteobacteria</taxon>
        <taxon>Pseudomonadales</taxon>
        <taxon>Pseudomonadaceae</taxon>
        <taxon>Pseudomonas</taxon>
    </lineage>
</organism>
<proteinExistence type="predicted"/>
<gene>
    <name evidence="2" type="ORF">NCTC11842_00272</name>
    <name evidence="3" type="ORF">NCTC11842_00483</name>
</gene>
<feature type="transmembrane region" description="Helical" evidence="1">
    <location>
        <begin position="57"/>
        <end position="77"/>
    </location>
</feature>
<evidence type="ECO:0000256" key="1">
    <source>
        <dbReference type="SAM" id="Phobius"/>
    </source>
</evidence>
<dbReference type="AlphaFoldDB" id="A0A2X2BYZ6"/>
<dbReference type="RefSeq" id="WP_019367249.1">
    <property type="nucleotide sequence ID" value="NZ_DALZQD010000013.1"/>
</dbReference>
<keyword evidence="1" id="KW-0812">Transmembrane</keyword>
<name>A0A2X2BYZ6_PSELU</name>
<evidence type="ECO:0000313" key="3">
    <source>
        <dbReference type="EMBL" id="SPZ00334.1"/>
    </source>
</evidence>
<dbReference type="EMBL" id="UAUF01000002">
    <property type="protein sequence ID" value="SPZ00127.1"/>
    <property type="molecule type" value="Genomic_DNA"/>
</dbReference>
<keyword evidence="1" id="KW-0472">Membrane</keyword>
<feature type="transmembrane region" description="Helical" evidence="1">
    <location>
        <begin position="97"/>
        <end position="117"/>
    </location>
</feature>
<sequence>MTASRELIWTVLINGVRVGRIEDSRYQWLIQQSRRDRRLYLAQAVEVLRYALRMFTLFFRAVPLFAFWALLSLGLLAPDDFQLLISRGLPALVASPLTSVVMVAVGLSCGIATLLRGGVRNVFNDRRDELLRRYLKVAIPGELVLVCWDARSALHPVSPTP</sequence>
<dbReference type="Proteomes" id="UP000250443">
    <property type="component" value="Unassembled WGS sequence"/>
</dbReference>
<protein>
    <submittedName>
        <fullName evidence="3">Uncharacterized protein</fullName>
    </submittedName>
</protein>
<reference evidence="3 4" key="1">
    <citation type="submission" date="2018-06" db="EMBL/GenBank/DDBJ databases">
        <authorList>
            <consortium name="Pathogen Informatics"/>
            <person name="Doyle S."/>
        </authorList>
    </citation>
    <scope>NUCLEOTIDE SEQUENCE [LARGE SCALE GENOMIC DNA]</scope>
    <source>
        <strain evidence="3 4">NCTC11842</strain>
    </source>
</reference>
<evidence type="ECO:0000313" key="4">
    <source>
        <dbReference type="Proteomes" id="UP000250443"/>
    </source>
</evidence>
<evidence type="ECO:0000313" key="2">
    <source>
        <dbReference type="EMBL" id="SPZ00127.1"/>
    </source>
</evidence>